<dbReference type="Gene3D" id="1.20.120.530">
    <property type="entry name" value="GntR ligand-binding domain-like"/>
    <property type="match status" value="1"/>
</dbReference>
<dbReference type="PROSITE" id="PS50949">
    <property type="entry name" value="HTH_GNTR"/>
    <property type="match status" value="1"/>
</dbReference>
<evidence type="ECO:0000256" key="1">
    <source>
        <dbReference type="ARBA" id="ARBA00023015"/>
    </source>
</evidence>
<dbReference type="Pfam" id="PF00392">
    <property type="entry name" value="GntR"/>
    <property type="match status" value="1"/>
</dbReference>
<evidence type="ECO:0000313" key="5">
    <source>
        <dbReference type="EMBL" id="MEW9501719.1"/>
    </source>
</evidence>
<dbReference type="RefSeq" id="WP_367779350.1">
    <property type="nucleotide sequence ID" value="NZ_JBFMIA010000005.1"/>
</dbReference>
<dbReference type="InterPro" id="IPR008920">
    <property type="entry name" value="TF_FadR/GntR_C"/>
</dbReference>
<feature type="domain" description="HTH gntR-type" evidence="4">
    <location>
        <begin position="1"/>
        <end position="66"/>
    </location>
</feature>
<dbReference type="EMBL" id="JBFMIA010000005">
    <property type="protein sequence ID" value="MEW9501719.1"/>
    <property type="molecule type" value="Genomic_DNA"/>
</dbReference>
<evidence type="ECO:0000259" key="4">
    <source>
        <dbReference type="PROSITE" id="PS50949"/>
    </source>
</evidence>
<proteinExistence type="predicted"/>
<keyword evidence="3" id="KW-0804">Transcription</keyword>
<accession>A0ABV3Q314</accession>
<evidence type="ECO:0000256" key="2">
    <source>
        <dbReference type="ARBA" id="ARBA00023125"/>
    </source>
</evidence>
<sequence>MKDEAYNILRKWIMIGKLEPGAKLRNQDLSDTLGISRTPVREALLQLENDGLVVTKANRWTLVAPIDLESAKNIYSIVWSLESLALEQAFPRFSQADLEGLELLNEQLNKTMKVGDKIKALEIDNAFHDKIIEISNNSELPKLLASLKIKIQRIEIHYFSQNYARYATYNEHLQIIDTIKKQDLNSALQAIQNNWKNSLKRIQQST</sequence>
<dbReference type="InterPro" id="IPR036390">
    <property type="entry name" value="WH_DNA-bd_sf"/>
</dbReference>
<dbReference type="InterPro" id="IPR011711">
    <property type="entry name" value="GntR_C"/>
</dbReference>
<dbReference type="CDD" id="cd07377">
    <property type="entry name" value="WHTH_GntR"/>
    <property type="match status" value="1"/>
</dbReference>
<protein>
    <submittedName>
        <fullName evidence="5">GntR family transcriptional regulator</fullName>
    </submittedName>
</protein>
<evidence type="ECO:0000256" key="3">
    <source>
        <dbReference type="ARBA" id="ARBA00023163"/>
    </source>
</evidence>
<reference evidence="5 6" key="1">
    <citation type="journal article" date="1979" name="Int. J. Syst. Evol. Microbiol.">
        <title>Bacillus globisporus subsp. marinus subsp. nov.</title>
        <authorList>
            <person name="Liu H."/>
        </authorList>
    </citation>
    <scope>NUCLEOTIDE SEQUENCE [LARGE SCALE GENOMIC DNA]</scope>
    <source>
        <strain evidence="5 6">DSM 1297</strain>
    </source>
</reference>
<dbReference type="PANTHER" id="PTHR43537:SF5">
    <property type="entry name" value="UXU OPERON TRANSCRIPTIONAL REGULATOR"/>
    <property type="match status" value="1"/>
</dbReference>
<dbReference type="Gene3D" id="1.10.10.10">
    <property type="entry name" value="Winged helix-like DNA-binding domain superfamily/Winged helix DNA-binding domain"/>
    <property type="match status" value="1"/>
</dbReference>
<dbReference type="PRINTS" id="PR00035">
    <property type="entry name" value="HTHGNTR"/>
</dbReference>
<dbReference type="Pfam" id="PF07729">
    <property type="entry name" value="FCD"/>
    <property type="match status" value="1"/>
</dbReference>
<dbReference type="InterPro" id="IPR036388">
    <property type="entry name" value="WH-like_DNA-bd_sf"/>
</dbReference>
<dbReference type="InterPro" id="IPR000524">
    <property type="entry name" value="Tscrpt_reg_HTH_GntR"/>
</dbReference>
<dbReference type="SMART" id="SM00895">
    <property type="entry name" value="FCD"/>
    <property type="match status" value="1"/>
</dbReference>
<comment type="caution">
    <text evidence="5">The sequence shown here is derived from an EMBL/GenBank/DDBJ whole genome shotgun (WGS) entry which is preliminary data.</text>
</comment>
<dbReference type="SUPFAM" id="SSF48008">
    <property type="entry name" value="GntR ligand-binding domain-like"/>
    <property type="match status" value="1"/>
</dbReference>
<evidence type="ECO:0000313" key="6">
    <source>
        <dbReference type="Proteomes" id="UP001556040"/>
    </source>
</evidence>
<gene>
    <name evidence="5" type="ORF">AB1471_07875</name>
</gene>
<name>A0ABV3Q314_9BACL</name>
<dbReference type="SMART" id="SM00345">
    <property type="entry name" value="HTH_GNTR"/>
    <property type="match status" value="1"/>
</dbReference>
<organism evidence="5 6">
    <name type="scientific">Jeotgalibacillus marinus</name>
    <dbReference type="NCBI Taxonomy" id="86667"/>
    <lineage>
        <taxon>Bacteria</taxon>
        <taxon>Bacillati</taxon>
        <taxon>Bacillota</taxon>
        <taxon>Bacilli</taxon>
        <taxon>Bacillales</taxon>
        <taxon>Caryophanaceae</taxon>
        <taxon>Jeotgalibacillus</taxon>
    </lineage>
</organism>
<keyword evidence="2" id="KW-0238">DNA-binding</keyword>
<keyword evidence="1" id="KW-0805">Transcription regulation</keyword>
<dbReference type="PANTHER" id="PTHR43537">
    <property type="entry name" value="TRANSCRIPTIONAL REGULATOR, GNTR FAMILY"/>
    <property type="match status" value="1"/>
</dbReference>
<dbReference type="Proteomes" id="UP001556040">
    <property type="component" value="Unassembled WGS sequence"/>
</dbReference>
<dbReference type="SUPFAM" id="SSF46785">
    <property type="entry name" value="Winged helix' DNA-binding domain"/>
    <property type="match status" value="1"/>
</dbReference>
<keyword evidence="6" id="KW-1185">Reference proteome</keyword>